<dbReference type="STRING" id="48467.SAMN02745166_04191"/>
<feature type="region of interest" description="Disordered" evidence="2">
    <location>
        <begin position="1"/>
        <end position="47"/>
    </location>
</feature>
<feature type="compositionally biased region" description="Polar residues" evidence="2">
    <location>
        <begin position="22"/>
        <end position="35"/>
    </location>
</feature>
<feature type="compositionally biased region" description="Basic and acidic residues" evidence="2">
    <location>
        <begin position="510"/>
        <end position="542"/>
    </location>
</feature>
<reference evidence="4" key="1">
    <citation type="submission" date="2017-02" db="EMBL/GenBank/DDBJ databases">
        <authorList>
            <person name="Varghese N."/>
            <person name="Submissions S."/>
        </authorList>
    </citation>
    <scope>NUCLEOTIDE SEQUENCE [LARGE SCALE GENOMIC DNA]</scope>
    <source>
        <strain evidence="4">ATCC 700200</strain>
    </source>
</reference>
<evidence type="ECO:0000256" key="2">
    <source>
        <dbReference type="SAM" id="MobiDB-lite"/>
    </source>
</evidence>
<name>A0A1T4YV99_9BACT</name>
<dbReference type="Proteomes" id="UP000190774">
    <property type="component" value="Unassembled WGS sequence"/>
</dbReference>
<feature type="coiled-coil region" evidence="1">
    <location>
        <begin position="135"/>
        <end position="191"/>
    </location>
</feature>
<evidence type="ECO:0000256" key="1">
    <source>
        <dbReference type="SAM" id="Coils"/>
    </source>
</evidence>
<dbReference type="AlphaFoldDB" id="A0A1T4YV99"/>
<keyword evidence="1" id="KW-0175">Coiled coil</keyword>
<keyword evidence="4" id="KW-1185">Reference proteome</keyword>
<dbReference type="EMBL" id="FUYE01000018">
    <property type="protein sequence ID" value="SKB05165.1"/>
    <property type="molecule type" value="Genomic_DNA"/>
</dbReference>
<protein>
    <submittedName>
        <fullName evidence="3">Uncharacterized protein</fullName>
    </submittedName>
</protein>
<organism evidence="3 4">
    <name type="scientific">Prosthecobacter debontii</name>
    <dbReference type="NCBI Taxonomy" id="48467"/>
    <lineage>
        <taxon>Bacteria</taxon>
        <taxon>Pseudomonadati</taxon>
        <taxon>Verrucomicrobiota</taxon>
        <taxon>Verrucomicrobiia</taxon>
        <taxon>Verrucomicrobiales</taxon>
        <taxon>Verrucomicrobiaceae</taxon>
        <taxon>Prosthecobacter</taxon>
    </lineage>
</organism>
<feature type="region of interest" description="Disordered" evidence="2">
    <location>
        <begin position="448"/>
        <end position="469"/>
    </location>
</feature>
<proteinExistence type="predicted"/>
<sequence>MPHSDQKSATGQSAQDLIDYIDNQQSRMQSRQTSDLARLGGMGEGPARDTLAQVVKDRAAVMDQNEDYKNRLDQGEHPGSVQQDMVQKNAYLAQPDDKARLQAAAANLPPANTSTRPPMHQMQADQLVQLACMDANQLREKIDNASIRVDSNQDMAGYLHDDGDHIMAEVLEADANEAANLQAVLECFEEAKLNVQPVDQDKLAGALSNLTAASGDLSEARLKADQDKRSLFQSEIDAEIGPELEAMGLTAEERAIVVKAVADYSLDHDDLKPNVANAQGVAQQALEGLQNGNYSHQNPADPSDKRIQDAVHRALGVKQVIGNDGQITTERPDVKNLQQGKFNETLDSAKAHVAAFGPDSVIGPQAQQAGQQVKNNLNNWQPPVQAAPANNIAPAEQTAEAPKQKTSVRDMLRGAADRVSNAASNLKATITDKVDQLKLERLEKQLEKRQNHQGKLESQLTAMGDLDPRPERDARLAELQKQYDPTKLDSKQQIDIANEIDEIKAANKLEDRSAKNAAKVDKLGDKVKAQEDKIKLRADRKDNAHKHQQSASVSVA</sequence>
<gene>
    <name evidence="3" type="ORF">SAMN02745166_04191</name>
</gene>
<feature type="region of interest" description="Disordered" evidence="2">
    <location>
        <begin position="510"/>
        <end position="556"/>
    </location>
</feature>
<accession>A0A1T4YV99</accession>
<evidence type="ECO:0000313" key="4">
    <source>
        <dbReference type="Proteomes" id="UP000190774"/>
    </source>
</evidence>
<dbReference type="RefSeq" id="WP_078815347.1">
    <property type="nucleotide sequence ID" value="NZ_FUYE01000018.1"/>
</dbReference>
<evidence type="ECO:0000313" key="3">
    <source>
        <dbReference type="EMBL" id="SKB05165.1"/>
    </source>
</evidence>